<dbReference type="OrthoDB" id="2802795at2759"/>
<feature type="compositionally biased region" description="Acidic residues" evidence="1">
    <location>
        <begin position="219"/>
        <end position="229"/>
    </location>
</feature>
<gene>
    <name evidence="2" type="ORF">SCHPADRAFT_1001191</name>
</gene>
<name>A0A0H2RT92_9AGAM</name>
<proteinExistence type="predicted"/>
<feature type="compositionally biased region" description="Low complexity" evidence="1">
    <location>
        <begin position="109"/>
        <end position="127"/>
    </location>
</feature>
<organism evidence="2 3">
    <name type="scientific">Schizopora paradoxa</name>
    <dbReference type="NCBI Taxonomy" id="27342"/>
    <lineage>
        <taxon>Eukaryota</taxon>
        <taxon>Fungi</taxon>
        <taxon>Dikarya</taxon>
        <taxon>Basidiomycota</taxon>
        <taxon>Agaricomycotina</taxon>
        <taxon>Agaricomycetes</taxon>
        <taxon>Hymenochaetales</taxon>
        <taxon>Schizoporaceae</taxon>
        <taxon>Schizopora</taxon>
    </lineage>
</organism>
<feature type="compositionally biased region" description="Low complexity" evidence="1">
    <location>
        <begin position="246"/>
        <end position="262"/>
    </location>
</feature>
<protein>
    <submittedName>
        <fullName evidence="2">Uncharacterized protein</fullName>
    </submittedName>
</protein>
<feature type="region of interest" description="Disordered" evidence="1">
    <location>
        <begin position="158"/>
        <end position="177"/>
    </location>
</feature>
<accession>A0A0H2RT92</accession>
<feature type="region of interest" description="Disordered" evidence="1">
    <location>
        <begin position="96"/>
        <end position="127"/>
    </location>
</feature>
<dbReference type="AlphaFoldDB" id="A0A0H2RT92"/>
<sequence length="388" mass="41312">MKSCLKQRDVAATSKRPCCSRTVSFRGQDLDEIHPADDWDRSPVDVNTKLSYDDILELKQMQIEIRRACARSQGNDAGQRPFLNIPIPILPLLPSTSAPPLSKPPSSSPSPSTASSSPTPTLSALSESCSSTSFSASGVACGLCSDCIRRARYSSSSYAMRTPPDTPPRSTLKSIPAPTRARNFLFLPLLEASPPPAPSIPAPPPVPRAQHRWNACLDSDVDQSDDENTNDGWPSDWPGSRRAARRTTTSPSFSTPPQSQSQKTGAGQAELSPATPPSPPAEVDRPGSSYFAPVTFKANTSAKGSSGTSPTRTLTSPSAGSSSRSPTRAVSPKLPPLTKPAFDLYPPNSPPSPPSPTLDGSILDLRKCSLEANTNRPKPKQFKFVPLA</sequence>
<feature type="compositionally biased region" description="Pro residues" evidence="1">
    <location>
        <begin position="347"/>
        <end position="356"/>
    </location>
</feature>
<reference evidence="2 3" key="1">
    <citation type="submission" date="2015-04" db="EMBL/GenBank/DDBJ databases">
        <title>Complete genome sequence of Schizopora paradoxa KUC8140, a cosmopolitan wood degrader in East Asia.</title>
        <authorList>
            <consortium name="DOE Joint Genome Institute"/>
            <person name="Min B."/>
            <person name="Park H."/>
            <person name="Jang Y."/>
            <person name="Kim J.-J."/>
            <person name="Kim K.H."/>
            <person name="Pangilinan J."/>
            <person name="Lipzen A."/>
            <person name="Riley R."/>
            <person name="Grigoriev I.V."/>
            <person name="Spatafora J.W."/>
            <person name="Choi I.-G."/>
        </authorList>
    </citation>
    <scope>NUCLEOTIDE SEQUENCE [LARGE SCALE GENOMIC DNA]</scope>
    <source>
        <strain evidence="2 3">KUC8140</strain>
    </source>
</reference>
<evidence type="ECO:0000313" key="3">
    <source>
        <dbReference type="Proteomes" id="UP000053477"/>
    </source>
</evidence>
<dbReference type="Proteomes" id="UP000053477">
    <property type="component" value="Unassembled WGS sequence"/>
</dbReference>
<evidence type="ECO:0000256" key="1">
    <source>
        <dbReference type="SAM" id="MobiDB-lite"/>
    </source>
</evidence>
<dbReference type="EMBL" id="KQ086108">
    <property type="protein sequence ID" value="KLO08041.1"/>
    <property type="molecule type" value="Genomic_DNA"/>
</dbReference>
<feature type="compositionally biased region" description="Low complexity" evidence="1">
    <location>
        <begin position="315"/>
        <end position="329"/>
    </location>
</feature>
<feature type="region of interest" description="Disordered" evidence="1">
    <location>
        <begin position="219"/>
        <end position="363"/>
    </location>
</feature>
<feature type="compositionally biased region" description="Polar residues" evidence="1">
    <location>
        <begin position="297"/>
        <end position="314"/>
    </location>
</feature>
<dbReference type="InParanoid" id="A0A0H2RT92"/>
<evidence type="ECO:0000313" key="2">
    <source>
        <dbReference type="EMBL" id="KLO08041.1"/>
    </source>
</evidence>
<keyword evidence="3" id="KW-1185">Reference proteome</keyword>
<dbReference type="STRING" id="27342.A0A0H2RT92"/>